<gene>
    <name evidence="2" type="ORF">ISN45_Aa04g008370</name>
    <name evidence="3" type="ORF">ISN45_Aa04g008890</name>
</gene>
<comment type="caution">
    <text evidence="3">The sequence shown here is derived from an EMBL/GenBank/DDBJ whole genome shotgun (WGS) entry which is preliminary data.</text>
</comment>
<proteinExistence type="predicted"/>
<protein>
    <submittedName>
        <fullName evidence="3">NYN domain limkain-b1-type</fullName>
    </submittedName>
</protein>
<dbReference type="InterPro" id="IPR021139">
    <property type="entry name" value="NYN"/>
</dbReference>
<dbReference type="GO" id="GO:0004540">
    <property type="term" value="F:RNA nuclease activity"/>
    <property type="evidence" value="ECO:0007669"/>
    <property type="project" value="InterPro"/>
</dbReference>
<name>A0A8T2A7N9_9BRAS</name>
<dbReference type="PANTHER" id="PTHR14379">
    <property type="entry name" value="LIMKAIN B LKAP"/>
    <property type="match status" value="1"/>
</dbReference>
<evidence type="ECO:0000313" key="3">
    <source>
        <dbReference type="EMBL" id="KAG7568052.1"/>
    </source>
</evidence>
<dbReference type="EMBL" id="JAEFBK010000009">
    <property type="protein sequence ID" value="KAG7567999.1"/>
    <property type="molecule type" value="Genomic_DNA"/>
</dbReference>
<reference evidence="3 4" key="1">
    <citation type="submission" date="2020-12" db="EMBL/GenBank/DDBJ databases">
        <title>Concerted genomic and epigenomic changes stabilize Arabidopsis allopolyploids.</title>
        <authorList>
            <person name="Chen Z."/>
        </authorList>
    </citation>
    <scope>NUCLEOTIDE SEQUENCE [LARGE SCALE GENOMIC DNA]</scope>
    <source>
        <strain evidence="3">Allo738</strain>
        <tissue evidence="3">Leaf</tissue>
    </source>
</reference>
<evidence type="ECO:0000313" key="4">
    <source>
        <dbReference type="Proteomes" id="UP000694240"/>
    </source>
</evidence>
<organism evidence="3 4">
    <name type="scientific">Arabidopsis thaliana x Arabidopsis arenosa</name>
    <dbReference type="NCBI Taxonomy" id="1240361"/>
    <lineage>
        <taxon>Eukaryota</taxon>
        <taxon>Viridiplantae</taxon>
        <taxon>Streptophyta</taxon>
        <taxon>Embryophyta</taxon>
        <taxon>Tracheophyta</taxon>
        <taxon>Spermatophyta</taxon>
        <taxon>Magnoliopsida</taxon>
        <taxon>eudicotyledons</taxon>
        <taxon>Gunneridae</taxon>
        <taxon>Pentapetalae</taxon>
        <taxon>rosids</taxon>
        <taxon>malvids</taxon>
        <taxon>Brassicales</taxon>
        <taxon>Brassicaceae</taxon>
        <taxon>Camelineae</taxon>
        <taxon>Arabidopsis</taxon>
    </lineage>
</organism>
<dbReference type="GO" id="GO:0010468">
    <property type="term" value="P:regulation of gene expression"/>
    <property type="evidence" value="ECO:0007669"/>
    <property type="project" value="InterPro"/>
</dbReference>
<feature type="domain" description="NYN" evidence="1">
    <location>
        <begin position="15"/>
        <end position="136"/>
    </location>
</feature>
<dbReference type="EMBL" id="JAEFBK010000009">
    <property type="protein sequence ID" value="KAG7568051.1"/>
    <property type="molecule type" value="Genomic_DNA"/>
</dbReference>
<dbReference type="GO" id="GO:0005777">
    <property type="term" value="C:peroxisome"/>
    <property type="evidence" value="ECO:0007669"/>
    <property type="project" value="InterPro"/>
</dbReference>
<dbReference type="Pfam" id="PF01936">
    <property type="entry name" value="NYN"/>
    <property type="match status" value="1"/>
</dbReference>
<dbReference type="CDD" id="cd10910">
    <property type="entry name" value="PIN_limkain_b1_N_like"/>
    <property type="match status" value="1"/>
</dbReference>
<accession>A0A8T2A7N9</accession>
<dbReference type="EMBL" id="JAEFBK010000009">
    <property type="protein sequence ID" value="KAG7568052.1"/>
    <property type="molecule type" value="Genomic_DNA"/>
</dbReference>
<dbReference type="InterPro" id="IPR024768">
    <property type="entry name" value="Marf1"/>
</dbReference>
<sequence>MIETPPTQEAALAPVYVYWDIKRCPVPDGYDARQVGPCIKRILNKVGYNGNITITVVGSLSEVPRDILEALSSTGISLYHEPRSCKDMISLYYTRRYLKFPPPINMMFISRQPRYIPPNFYPLINDLKEIGYNLIFPFPLDSPQEASSTRVKCLWKEFLLADPRPLEEDRCGETGEPALWVCTVCPHVCDPPFAGQGVDNFITHISTAEHELRLQRVLAPNGVAPLDSYPENATRGGNQVPSGLDELEEARVEAPLDSYLENASTMA</sequence>
<keyword evidence="4" id="KW-1185">Reference proteome</keyword>
<evidence type="ECO:0000313" key="2">
    <source>
        <dbReference type="EMBL" id="KAG7567999.1"/>
    </source>
</evidence>
<dbReference type="PANTHER" id="PTHR14379:SF19">
    <property type="entry name" value="ENDONUCLEASE OR GLYCOSYL HYDROLASE-RELATED"/>
    <property type="match status" value="1"/>
</dbReference>
<dbReference type="Proteomes" id="UP000694240">
    <property type="component" value="Chromosome 9"/>
</dbReference>
<dbReference type="AlphaFoldDB" id="A0A8T2A7N9"/>
<evidence type="ECO:0000259" key="1">
    <source>
        <dbReference type="Pfam" id="PF01936"/>
    </source>
</evidence>